<dbReference type="RefSeq" id="WP_091788987.1">
    <property type="nucleotide sequence ID" value="NZ_FNDI01000036.1"/>
</dbReference>
<keyword evidence="1" id="KW-0175">Coiled coil</keyword>
<evidence type="ECO:0000256" key="2">
    <source>
        <dbReference type="SAM" id="Phobius"/>
    </source>
</evidence>
<sequence>MADLLRPGRRRGRVRGHVRGNVVTQRTYALQPVRSLAVRIGVWALVCIACMAAGAAAMHGYARPDVSAGPSCVAPAAHDELQDALARAQLALKQEAASRASVQKSAEALTVEVRRLQAQVLFLQGQSRSCR</sequence>
<evidence type="ECO:0000313" key="3">
    <source>
        <dbReference type="EMBL" id="SDJ18233.1"/>
    </source>
</evidence>
<protein>
    <submittedName>
        <fullName evidence="3">Uncharacterized protein</fullName>
    </submittedName>
</protein>
<feature type="transmembrane region" description="Helical" evidence="2">
    <location>
        <begin position="36"/>
        <end position="62"/>
    </location>
</feature>
<keyword evidence="2" id="KW-0812">Transmembrane</keyword>
<dbReference type="EMBL" id="FNDI01000036">
    <property type="protein sequence ID" value="SDJ18233.1"/>
    <property type="molecule type" value="Genomic_DNA"/>
</dbReference>
<keyword evidence="2" id="KW-1133">Transmembrane helix</keyword>
<gene>
    <name evidence="3" type="ORF">SAMN04487926_13655</name>
</gene>
<accession>A0A7Z7BGG5</accession>
<proteinExistence type="predicted"/>
<evidence type="ECO:0000256" key="1">
    <source>
        <dbReference type="SAM" id="Coils"/>
    </source>
</evidence>
<dbReference type="AlphaFoldDB" id="A0A7Z7BGG5"/>
<feature type="coiled-coil region" evidence="1">
    <location>
        <begin position="78"/>
        <end position="126"/>
    </location>
</feature>
<name>A0A7Z7BGG5_9BURK</name>
<dbReference type="Proteomes" id="UP000198900">
    <property type="component" value="Unassembled WGS sequence"/>
</dbReference>
<reference evidence="3" key="1">
    <citation type="submission" date="2016-10" db="EMBL/GenBank/DDBJ databases">
        <authorList>
            <person name="Varghese N."/>
            <person name="Submissions S."/>
        </authorList>
    </citation>
    <scope>NUCLEOTIDE SEQUENCE [LARGE SCALE GENOMIC DNA]</scope>
    <source>
        <strain evidence="3">YR281</strain>
    </source>
</reference>
<organism evidence="3 4">
    <name type="scientific">Paraburkholderia steynii</name>
    <dbReference type="NCBI Taxonomy" id="1245441"/>
    <lineage>
        <taxon>Bacteria</taxon>
        <taxon>Pseudomonadati</taxon>
        <taxon>Pseudomonadota</taxon>
        <taxon>Betaproteobacteria</taxon>
        <taxon>Burkholderiales</taxon>
        <taxon>Burkholderiaceae</taxon>
        <taxon>Paraburkholderia</taxon>
    </lineage>
</organism>
<evidence type="ECO:0000313" key="4">
    <source>
        <dbReference type="Proteomes" id="UP000198900"/>
    </source>
</evidence>
<keyword evidence="4" id="KW-1185">Reference proteome</keyword>
<keyword evidence="2" id="KW-0472">Membrane</keyword>
<comment type="caution">
    <text evidence="3">The sequence shown here is derived from an EMBL/GenBank/DDBJ whole genome shotgun (WGS) entry which is preliminary data.</text>
</comment>